<evidence type="ECO:0000313" key="2">
    <source>
        <dbReference type="EMBL" id="RCJ37606.1"/>
    </source>
</evidence>
<dbReference type="InterPro" id="IPR014710">
    <property type="entry name" value="RmlC-like_jellyroll"/>
</dbReference>
<evidence type="ECO:0000313" key="3">
    <source>
        <dbReference type="Proteomes" id="UP000252085"/>
    </source>
</evidence>
<gene>
    <name evidence="2" type="ORF">A6769_11945</name>
</gene>
<keyword evidence="2" id="KW-0560">Oxidoreductase</keyword>
<sequence length="191" mass="21308">MANLLLDDGTIESDLGEIARELAPLGIQLKHYDPGTSLLFPNLLDQDLLTESEKRYCVELHNSVFEFLQQENGALWCDLLNVHPGSFNLHHLIATYGRYHTHPAAEPLYVLSGEMIYGFVRPDGSQVELLVQAQDYLYIPAGVEHWCSPTASLNFKGIRYFAMPAAGCANAEGWIPNYTGTQVSDSIQKPR</sequence>
<dbReference type="EMBL" id="LXQE01000136">
    <property type="protein sequence ID" value="RCJ37606.1"/>
    <property type="molecule type" value="Genomic_DNA"/>
</dbReference>
<dbReference type="InterPro" id="IPR011051">
    <property type="entry name" value="RmlC_Cupin_sf"/>
</dbReference>
<dbReference type="Gene3D" id="2.60.120.10">
    <property type="entry name" value="Jelly Rolls"/>
    <property type="match status" value="1"/>
</dbReference>
<dbReference type="Pfam" id="PF00190">
    <property type="entry name" value="Cupin_1"/>
    <property type="match status" value="1"/>
</dbReference>
<dbReference type="Proteomes" id="UP000252085">
    <property type="component" value="Unassembled WGS sequence"/>
</dbReference>
<dbReference type="InterPro" id="IPR006045">
    <property type="entry name" value="Cupin_1"/>
</dbReference>
<dbReference type="SUPFAM" id="SSF51182">
    <property type="entry name" value="RmlC-like cupins"/>
    <property type="match status" value="1"/>
</dbReference>
<protein>
    <submittedName>
        <fullName evidence="2">Acireductone dioxygenase</fullName>
    </submittedName>
</protein>
<evidence type="ECO:0000259" key="1">
    <source>
        <dbReference type="Pfam" id="PF00190"/>
    </source>
</evidence>
<dbReference type="GO" id="GO:0051213">
    <property type="term" value="F:dioxygenase activity"/>
    <property type="evidence" value="ECO:0007669"/>
    <property type="project" value="UniProtKB-KW"/>
</dbReference>
<dbReference type="AlphaFoldDB" id="A0A367RM05"/>
<organism evidence="2 3">
    <name type="scientific">Nostoc punctiforme NIES-2108</name>
    <dbReference type="NCBI Taxonomy" id="1356359"/>
    <lineage>
        <taxon>Bacteria</taxon>
        <taxon>Bacillati</taxon>
        <taxon>Cyanobacteriota</taxon>
        <taxon>Cyanophyceae</taxon>
        <taxon>Nostocales</taxon>
        <taxon>Nostocaceae</taxon>
        <taxon>Nostoc</taxon>
    </lineage>
</organism>
<comment type="caution">
    <text evidence="2">The sequence shown here is derived from an EMBL/GenBank/DDBJ whole genome shotgun (WGS) entry which is preliminary data.</text>
</comment>
<accession>A0A367RM05</accession>
<reference evidence="2 3" key="1">
    <citation type="submission" date="2016-04" db="EMBL/GenBank/DDBJ databases">
        <authorList>
            <person name="Evans L.H."/>
            <person name="Alamgir A."/>
            <person name="Owens N."/>
            <person name="Weber N.D."/>
            <person name="Virtaneva K."/>
            <person name="Barbian K."/>
            <person name="Babar A."/>
            <person name="Rosenke K."/>
        </authorList>
    </citation>
    <scope>NUCLEOTIDE SEQUENCE [LARGE SCALE GENOMIC DNA]</scope>
    <source>
        <strain evidence="2">NIES-2108</strain>
    </source>
</reference>
<name>A0A367RM05_NOSPU</name>
<proteinExistence type="predicted"/>
<feature type="domain" description="Cupin type-1" evidence="1">
    <location>
        <begin position="100"/>
        <end position="147"/>
    </location>
</feature>
<keyword evidence="2" id="KW-0223">Dioxygenase</keyword>